<name>I4ANF2_BERLS</name>
<dbReference type="Proteomes" id="UP000006054">
    <property type="component" value="Chromosome"/>
</dbReference>
<dbReference type="InterPro" id="IPR036513">
    <property type="entry name" value="STAS_dom_sf"/>
</dbReference>
<dbReference type="SUPFAM" id="SSF52091">
    <property type="entry name" value="SpoIIaa-like"/>
    <property type="match status" value="1"/>
</dbReference>
<evidence type="ECO:0000313" key="2">
    <source>
        <dbReference type="Proteomes" id="UP000006054"/>
    </source>
</evidence>
<gene>
    <name evidence="1" type="ordered locus">Fleli_3151</name>
</gene>
<evidence type="ECO:0000313" key="1">
    <source>
        <dbReference type="EMBL" id="AFM05487.1"/>
    </source>
</evidence>
<evidence type="ECO:0008006" key="3">
    <source>
        <dbReference type="Google" id="ProtNLM"/>
    </source>
</evidence>
<dbReference type="AlphaFoldDB" id="I4ANF2"/>
<reference evidence="2" key="1">
    <citation type="submission" date="2012-06" db="EMBL/GenBank/DDBJ databases">
        <title>The complete genome of Flexibacter litoralis DSM 6794.</title>
        <authorList>
            <person name="Lucas S."/>
            <person name="Copeland A."/>
            <person name="Lapidus A."/>
            <person name="Glavina del Rio T."/>
            <person name="Dalin E."/>
            <person name="Tice H."/>
            <person name="Bruce D."/>
            <person name="Goodwin L."/>
            <person name="Pitluck S."/>
            <person name="Peters L."/>
            <person name="Ovchinnikova G."/>
            <person name="Lu M."/>
            <person name="Kyrpides N."/>
            <person name="Mavromatis K."/>
            <person name="Ivanova N."/>
            <person name="Brettin T."/>
            <person name="Detter J.C."/>
            <person name="Han C."/>
            <person name="Larimer F."/>
            <person name="Land M."/>
            <person name="Hauser L."/>
            <person name="Markowitz V."/>
            <person name="Cheng J.-F."/>
            <person name="Hugenholtz P."/>
            <person name="Woyke T."/>
            <person name="Wu D."/>
            <person name="Spring S."/>
            <person name="Lang E."/>
            <person name="Kopitz M."/>
            <person name="Brambilla E."/>
            <person name="Klenk H.-P."/>
            <person name="Eisen J.A."/>
        </authorList>
    </citation>
    <scope>NUCLEOTIDE SEQUENCE [LARGE SCALE GENOMIC DNA]</scope>
    <source>
        <strain evidence="2">ATCC 23117 / DSM 6794 / NBRC 15988 / NCIMB 1366 / Sio-4</strain>
    </source>
</reference>
<dbReference type="KEGG" id="fli:Fleli_3151"/>
<dbReference type="EMBL" id="CP003345">
    <property type="protein sequence ID" value="AFM05487.1"/>
    <property type="molecule type" value="Genomic_DNA"/>
</dbReference>
<proteinExistence type="predicted"/>
<organism evidence="1 2">
    <name type="scientific">Bernardetia litoralis (strain ATCC 23117 / DSM 6794 / NBRC 15988 / NCIMB 1366 / Fx l1 / Sio-4)</name>
    <name type="common">Flexibacter litoralis</name>
    <dbReference type="NCBI Taxonomy" id="880071"/>
    <lineage>
        <taxon>Bacteria</taxon>
        <taxon>Pseudomonadati</taxon>
        <taxon>Bacteroidota</taxon>
        <taxon>Cytophagia</taxon>
        <taxon>Cytophagales</taxon>
        <taxon>Bernardetiaceae</taxon>
        <taxon>Bernardetia</taxon>
    </lineage>
</organism>
<sequence length="136" mass="16147">MPNEKITLEYNKPKCKIYYYQSINTIVLEWFGHVSHEEFVEACDFLLELLIKYKSSKMIANNLKSEVVSSKNQDWLDKVWFSKAYKHGYRTSAIVTSKSIFNQVTVKQIVDKMDKEKYKVQFFTNLQDAIEWIKTV</sequence>
<keyword evidence="2" id="KW-1185">Reference proteome</keyword>
<dbReference type="RefSeq" id="WP_014798918.1">
    <property type="nucleotide sequence ID" value="NC_018018.1"/>
</dbReference>
<dbReference type="STRING" id="880071.Fleli_3151"/>
<dbReference type="InterPro" id="IPR021866">
    <property type="entry name" value="SpoIIAA-like"/>
</dbReference>
<dbReference type="OrthoDB" id="893408at2"/>
<accession>I4ANF2</accession>
<dbReference type="Pfam" id="PF11964">
    <property type="entry name" value="SpoIIAA-like"/>
    <property type="match status" value="1"/>
</dbReference>
<protein>
    <recommendedName>
        <fullName evidence="3">STAS/SEC14 domain-containing protein</fullName>
    </recommendedName>
</protein>
<dbReference type="HOGENOM" id="CLU_128678_3_1_10"/>